<organism evidence="1 2">
    <name type="scientific">Acinetobacter terrae</name>
    <dbReference type="NCBI Taxonomy" id="2731247"/>
    <lineage>
        <taxon>Bacteria</taxon>
        <taxon>Pseudomonadati</taxon>
        <taxon>Pseudomonadota</taxon>
        <taxon>Gammaproteobacteria</taxon>
        <taxon>Moraxellales</taxon>
        <taxon>Moraxellaceae</taxon>
        <taxon>Acinetobacter</taxon>
        <taxon>Acinetobacter Taxon 24</taxon>
    </lineage>
</organism>
<evidence type="ECO:0000313" key="2">
    <source>
        <dbReference type="Proteomes" id="UP000532147"/>
    </source>
</evidence>
<comment type="caution">
    <text evidence="1">The sequence shown here is derived from an EMBL/GenBank/DDBJ whole genome shotgun (WGS) entry which is preliminary data.</text>
</comment>
<protein>
    <submittedName>
        <fullName evidence="1">Uncharacterized protein</fullName>
    </submittedName>
</protein>
<dbReference type="EMBL" id="JABERH010000013">
    <property type="protein sequence ID" value="NNH37921.1"/>
    <property type="molecule type" value="Genomic_DNA"/>
</dbReference>
<gene>
    <name evidence="1" type="ORF">HLH11_04480</name>
</gene>
<dbReference type="AlphaFoldDB" id="A0A8E4GLR4"/>
<sequence>MDLFQVLLNIDQFSEEATIYVERPWTLESEAQVISSSDDAKIINIENKLFELFLDVSVVDELFAQFTNQNLCIRDTCQRIVEFAMNDGQLK</sequence>
<proteinExistence type="predicted"/>
<accession>A0A8E4GLR4</accession>
<reference evidence="1 2" key="1">
    <citation type="submission" date="2020-04" db="EMBL/GenBank/DDBJ databases">
        <title>Acinetobacter Taxon 24.</title>
        <authorList>
            <person name="Nemec A."/>
            <person name="Radolfova-Krizova L."/>
            <person name="Higgins P.G."/>
            <person name="Spanelova P."/>
        </authorList>
    </citation>
    <scope>NUCLEOTIDE SEQUENCE [LARGE SCALE GENOMIC DNA]</scope>
    <source>
        <strain evidence="1 2">ANC 4280</strain>
    </source>
</reference>
<dbReference type="Proteomes" id="UP000532147">
    <property type="component" value="Unassembled WGS sequence"/>
</dbReference>
<evidence type="ECO:0000313" key="1">
    <source>
        <dbReference type="EMBL" id="NNH37921.1"/>
    </source>
</evidence>
<name>A0A8E4GLR4_9GAMM</name>